<dbReference type="EMBL" id="JBHMEP010000001">
    <property type="protein sequence ID" value="MFB9134434.1"/>
    <property type="molecule type" value="Genomic_DNA"/>
</dbReference>
<feature type="signal peptide" evidence="1">
    <location>
        <begin position="1"/>
        <end position="24"/>
    </location>
</feature>
<dbReference type="RefSeq" id="WP_390190332.1">
    <property type="nucleotide sequence ID" value="NZ_JBHMEP010000001.1"/>
</dbReference>
<feature type="chain" id="PRO_5047026954" evidence="1">
    <location>
        <begin position="25"/>
        <end position="93"/>
    </location>
</feature>
<comment type="caution">
    <text evidence="2">The sequence shown here is derived from an EMBL/GenBank/DDBJ whole genome shotgun (WGS) entry which is preliminary data.</text>
</comment>
<organism evidence="2 3">
    <name type="scientific">Vibrio olivae</name>
    <dbReference type="NCBI Taxonomy" id="1243002"/>
    <lineage>
        <taxon>Bacteria</taxon>
        <taxon>Pseudomonadati</taxon>
        <taxon>Pseudomonadota</taxon>
        <taxon>Gammaproteobacteria</taxon>
        <taxon>Vibrionales</taxon>
        <taxon>Vibrionaceae</taxon>
        <taxon>Vibrio</taxon>
    </lineage>
</organism>
<evidence type="ECO:0000313" key="2">
    <source>
        <dbReference type="EMBL" id="MFB9134434.1"/>
    </source>
</evidence>
<sequence length="93" mass="10453">MKPNKYLTALLFASSLLMTTTAYSFNYYTEGGLMFIKTFRNSSGQMRYWGCGPTQCLSLNNQSKSEVKSMIDGGRSFDGTWNIEEIMGSVKYG</sequence>
<evidence type="ECO:0000313" key="3">
    <source>
        <dbReference type="Proteomes" id="UP001589645"/>
    </source>
</evidence>
<keyword evidence="1" id="KW-0732">Signal</keyword>
<evidence type="ECO:0000256" key="1">
    <source>
        <dbReference type="SAM" id="SignalP"/>
    </source>
</evidence>
<reference evidence="2 3" key="1">
    <citation type="submission" date="2024-09" db="EMBL/GenBank/DDBJ databases">
        <authorList>
            <person name="Sun Q."/>
            <person name="Mori K."/>
        </authorList>
    </citation>
    <scope>NUCLEOTIDE SEQUENCE [LARGE SCALE GENOMIC DNA]</scope>
    <source>
        <strain evidence="2 3">CECT 8064</strain>
    </source>
</reference>
<protein>
    <submittedName>
        <fullName evidence="2">Uncharacterized protein</fullName>
    </submittedName>
</protein>
<proteinExistence type="predicted"/>
<accession>A0ABV5HJM9</accession>
<dbReference type="Proteomes" id="UP001589645">
    <property type="component" value="Unassembled WGS sequence"/>
</dbReference>
<name>A0ABV5HJM9_9VIBR</name>
<gene>
    <name evidence="2" type="ORF">ACFFUV_05535</name>
</gene>
<keyword evidence="3" id="KW-1185">Reference proteome</keyword>